<evidence type="ECO:0000313" key="2">
    <source>
        <dbReference type="Proteomes" id="UP000252085"/>
    </source>
</evidence>
<sequence length="80" mass="9259">MRGWVDVQNDKERKRLYAPSIQDFEGNGTFKPSAHLMGTGFQQFTSCDITIHCVMIRSFAQLNLENQIQQRFQKPAIAIR</sequence>
<proteinExistence type="predicted"/>
<gene>
    <name evidence="1" type="ORF">A6769_26700</name>
</gene>
<comment type="caution">
    <text evidence="1">The sequence shown here is derived from an EMBL/GenBank/DDBJ whole genome shotgun (WGS) entry which is preliminary data.</text>
</comment>
<reference evidence="1 2" key="1">
    <citation type="submission" date="2016-04" db="EMBL/GenBank/DDBJ databases">
        <authorList>
            <person name="Evans L.H."/>
            <person name="Alamgir A."/>
            <person name="Owens N."/>
            <person name="Weber N.D."/>
            <person name="Virtaneva K."/>
            <person name="Barbian K."/>
            <person name="Babar A."/>
            <person name="Rosenke K."/>
        </authorList>
    </citation>
    <scope>NUCLEOTIDE SEQUENCE [LARGE SCALE GENOMIC DNA]</scope>
    <source>
        <strain evidence="1">NIES-2108</strain>
    </source>
</reference>
<dbReference type="EMBL" id="LXQE01000162">
    <property type="protein sequence ID" value="RCJ33018.1"/>
    <property type="molecule type" value="Genomic_DNA"/>
</dbReference>
<evidence type="ECO:0000313" key="1">
    <source>
        <dbReference type="EMBL" id="RCJ33018.1"/>
    </source>
</evidence>
<organism evidence="1 2">
    <name type="scientific">Nostoc punctiforme NIES-2108</name>
    <dbReference type="NCBI Taxonomy" id="1356359"/>
    <lineage>
        <taxon>Bacteria</taxon>
        <taxon>Bacillati</taxon>
        <taxon>Cyanobacteriota</taxon>
        <taxon>Cyanophyceae</taxon>
        <taxon>Nostocales</taxon>
        <taxon>Nostocaceae</taxon>
        <taxon>Nostoc</taxon>
    </lineage>
</organism>
<dbReference type="AlphaFoldDB" id="A0A367R946"/>
<name>A0A367R946_NOSPU</name>
<dbReference type="Proteomes" id="UP000252085">
    <property type="component" value="Unassembled WGS sequence"/>
</dbReference>
<protein>
    <submittedName>
        <fullName evidence="1">Uncharacterized protein</fullName>
    </submittedName>
</protein>
<accession>A0A367R946</accession>